<dbReference type="PANTHER" id="PTHR33659">
    <property type="entry name" value="PROTEIN, PUTATIVE-RELATED-RELATED"/>
    <property type="match status" value="1"/>
</dbReference>
<protein>
    <submittedName>
        <fullName evidence="2">Uncharacterized protein</fullName>
    </submittedName>
</protein>
<dbReference type="PANTHER" id="PTHR33659:SF7">
    <property type="entry name" value="PROTEIN, PUTATIVE-RELATED"/>
    <property type="match status" value="1"/>
</dbReference>
<dbReference type="Gramene" id="rna-AYBTSS11_LOCUS21223">
    <property type="protein sequence ID" value="CAJ1967515.1"/>
    <property type="gene ID" value="gene-AYBTSS11_LOCUS21223"/>
</dbReference>
<sequence length="103" mass="11266">MAPFGRFTTEILMAVMIVSMFCVTNIVAQDSEIAPTGQLEAGAGFALPVSEVIMCSSVLASLVAFMLHDPNVTLHKLMNWLTLVNTAAQSYPFFQLLNIEKKE</sequence>
<dbReference type="Proteomes" id="UP001189624">
    <property type="component" value="Chromosome 7"/>
</dbReference>
<accession>A0AA86SN80</accession>
<evidence type="ECO:0000313" key="3">
    <source>
        <dbReference type="Proteomes" id="UP001189624"/>
    </source>
</evidence>
<feature type="transmembrane region" description="Helical" evidence="1">
    <location>
        <begin position="7"/>
        <end position="28"/>
    </location>
</feature>
<dbReference type="EMBL" id="OY731404">
    <property type="protein sequence ID" value="CAJ1967515.1"/>
    <property type="molecule type" value="Genomic_DNA"/>
</dbReference>
<name>A0AA86SN80_9FABA</name>
<proteinExistence type="predicted"/>
<reference evidence="2" key="1">
    <citation type="submission" date="2023-10" db="EMBL/GenBank/DDBJ databases">
        <authorList>
            <person name="Domelevo Entfellner J.-B."/>
        </authorList>
    </citation>
    <scope>NUCLEOTIDE SEQUENCE</scope>
</reference>
<organism evidence="2 3">
    <name type="scientific">Sphenostylis stenocarpa</name>
    <dbReference type="NCBI Taxonomy" id="92480"/>
    <lineage>
        <taxon>Eukaryota</taxon>
        <taxon>Viridiplantae</taxon>
        <taxon>Streptophyta</taxon>
        <taxon>Embryophyta</taxon>
        <taxon>Tracheophyta</taxon>
        <taxon>Spermatophyta</taxon>
        <taxon>Magnoliopsida</taxon>
        <taxon>eudicotyledons</taxon>
        <taxon>Gunneridae</taxon>
        <taxon>Pentapetalae</taxon>
        <taxon>rosids</taxon>
        <taxon>fabids</taxon>
        <taxon>Fabales</taxon>
        <taxon>Fabaceae</taxon>
        <taxon>Papilionoideae</taxon>
        <taxon>50 kb inversion clade</taxon>
        <taxon>NPAAA clade</taxon>
        <taxon>indigoferoid/millettioid clade</taxon>
        <taxon>Phaseoleae</taxon>
        <taxon>Sphenostylis</taxon>
    </lineage>
</organism>
<gene>
    <name evidence="2" type="ORF">AYBTSS11_LOCUS21223</name>
</gene>
<feature type="transmembrane region" description="Helical" evidence="1">
    <location>
        <begin position="48"/>
        <end position="68"/>
    </location>
</feature>
<keyword evidence="3" id="KW-1185">Reference proteome</keyword>
<evidence type="ECO:0000313" key="2">
    <source>
        <dbReference type="EMBL" id="CAJ1967515.1"/>
    </source>
</evidence>
<keyword evidence="1" id="KW-1133">Transmembrane helix</keyword>
<keyword evidence="1" id="KW-0812">Transmembrane</keyword>
<keyword evidence="1" id="KW-0472">Membrane</keyword>
<dbReference type="AlphaFoldDB" id="A0AA86SN80"/>
<evidence type="ECO:0000256" key="1">
    <source>
        <dbReference type="SAM" id="Phobius"/>
    </source>
</evidence>